<evidence type="ECO:0000313" key="10">
    <source>
        <dbReference type="EMBL" id="OGM56482.1"/>
    </source>
</evidence>
<evidence type="ECO:0000256" key="2">
    <source>
        <dbReference type="ARBA" id="ARBA00005745"/>
    </source>
</evidence>
<dbReference type="EMBL" id="MGGX01000004">
    <property type="protein sequence ID" value="OGM56482.1"/>
    <property type="molecule type" value="Genomic_DNA"/>
</dbReference>
<keyword evidence="3" id="KW-1003">Cell membrane</keyword>
<dbReference type="PANTHER" id="PTHR30012:SF0">
    <property type="entry name" value="TYPE II SECRETION SYSTEM PROTEIN F-RELATED"/>
    <property type="match status" value="1"/>
</dbReference>
<evidence type="ECO:0000259" key="9">
    <source>
        <dbReference type="Pfam" id="PF00482"/>
    </source>
</evidence>
<name>A0A1F8AXK5_9BACT</name>
<gene>
    <name evidence="10" type="ORF">A3E15_00295</name>
</gene>
<dbReference type="PRINTS" id="PR00812">
    <property type="entry name" value="BCTERIALGSPF"/>
</dbReference>
<accession>A0A1F8AXK5</accession>
<evidence type="ECO:0000313" key="11">
    <source>
        <dbReference type="Proteomes" id="UP000177794"/>
    </source>
</evidence>
<keyword evidence="7 8" id="KW-0472">Membrane</keyword>
<keyword evidence="5 8" id="KW-0812">Transmembrane</keyword>
<dbReference type="InterPro" id="IPR003004">
    <property type="entry name" value="GspF/PilC"/>
</dbReference>
<organism evidence="10 11">
    <name type="scientific">Candidatus Woesebacteria bacterium RIFCSPHIGHO2_12_FULL_42_9</name>
    <dbReference type="NCBI Taxonomy" id="1802511"/>
    <lineage>
        <taxon>Bacteria</taxon>
        <taxon>Candidatus Woeseibacteriota</taxon>
    </lineage>
</organism>
<keyword evidence="4" id="KW-0997">Cell inner membrane</keyword>
<sequence length="289" mass="31967">MRRYRYKAKNRNGEVVAGEVEASSALLAAKLVRQKGLVVFSLIPLSQNPLDLIAKLRDRITFGDLTVFTRQLATMINAGLPLTEALLILRSQSKASLQKVVGQVLADVEGGLALSSAMAKHPKIFTASYVALVRSGELGGLLDEVLVRLADNMEKEQEFRGKVRGALIYPAIIVVGMFIVGFIMMIFVIPRLLSLYTEFGARIELPLPTRVLIFVSGILTKFWPIFLILAGAVAYGYQMYRKTPKGRRKTDELLFKIPIWGELQRQVVLTELTRTMSLMVGAGVSILEG</sequence>
<protein>
    <recommendedName>
        <fullName evidence="9">Type II secretion system protein GspF domain-containing protein</fullName>
    </recommendedName>
</protein>
<feature type="domain" description="Type II secretion system protein GspF" evidence="9">
    <location>
        <begin position="68"/>
        <end position="190"/>
    </location>
</feature>
<dbReference type="GO" id="GO:0015628">
    <property type="term" value="P:protein secretion by the type II secretion system"/>
    <property type="evidence" value="ECO:0007669"/>
    <property type="project" value="TreeGrafter"/>
</dbReference>
<proteinExistence type="inferred from homology"/>
<dbReference type="FunFam" id="1.20.81.30:FF:000001">
    <property type="entry name" value="Type II secretion system protein F"/>
    <property type="match status" value="1"/>
</dbReference>
<feature type="transmembrane region" description="Helical" evidence="8">
    <location>
        <begin position="213"/>
        <end position="237"/>
    </location>
</feature>
<dbReference type="GO" id="GO:0005886">
    <property type="term" value="C:plasma membrane"/>
    <property type="evidence" value="ECO:0007669"/>
    <property type="project" value="UniProtKB-SubCell"/>
</dbReference>
<feature type="non-terminal residue" evidence="10">
    <location>
        <position position="289"/>
    </location>
</feature>
<evidence type="ECO:0000256" key="3">
    <source>
        <dbReference type="ARBA" id="ARBA00022475"/>
    </source>
</evidence>
<evidence type="ECO:0000256" key="5">
    <source>
        <dbReference type="ARBA" id="ARBA00022692"/>
    </source>
</evidence>
<comment type="subcellular location">
    <subcellularLocation>
        <location evidence="1">Cell inner membrane</location>
        <topology evidence="1">Multi-pass membrane protein</topology>
    </subcellularLocation>
</comment>
<evidence type="ECO:0000256" key="6">
    <source>
        <dbReference type="ARBA" id="ARBA00022989"/>
    </source>
</evidence>
<evidence type="ECO:0000256" key="8">
    <source>
        <dbReference type="SAM" id="Phobius"/>
    </source>
</evidence>
<comment type="caution">
    <text evidence="10">The sequence shown here is derived from an EMBL/GenBank/DDBJ whole genome shotgun (WGS) entry which is preliminary data.</text>
</comment>
<dbReference type="AlphaFoldDB" id="A0A1F8AXK5"/>
<evidence type="ECO:0000256" key="4">
    <source>
        <dbReference type="ARBA" id="ARBA00022519"/>
    </source>
</evidence>
<feature type="transmembrane region" description="Helical" evidence="8">
    <location>
        <begin position="167"/>
        <end position="193"/>
    </location>
</feature>
<dbReference type="Gene3D" id="1.20.81.30">
    <property type="entry name" value="Type II secretion system (T2SS), domain F"/>
    <property type="match status" value="1"/>
</dbReference>
<dbReference type="Pfam" id="PF00482">
    <property type="entry name" value="T2SSF"/>
    <property type="match status" value="1"/>
</dbReference>
<keyword evidence="6 8" id="KW-1133">Transmembrane helix</keyword>
<evidence type="ECO:0000256" key="7">
    <source>
        <dbReference type="ARBA" id="ARBA00023136"/>
    </source>
</evidence>
<comment type="similarity">
    <text evidence="2">Belongs to the GSP F family.</text>
</comment>
<dbReference type="InterPro" id="IPR018076">
    <property type="entry name" value="T2SS_GspF_dom"/>
</dbReference>
<dbReference type="PANTHER" id="PTHR30012">
    <property type="entry name" value="GENERAL SECRETION PATHWAY PROTEIN"/>
    <property type="match status" value="1"/>
</dbReference>
<dbReference type="InterPro" id="IPR042094">
    <property type="entry name" value="T2SS_GspF_sf"/>
</dbReference>
<dbReference type="Proteomes" id="UP000177794">
    <property type="component" value="Unassembled WGS sequence"/>
</dbReference>
<dbReference type="STRING" id="1802511.A3E15_00295"/>
<evidence type="ECO:0000256" key="1">
    <source>
        <dbReference type="ARBA" id="ARBA00004429"/>
    </source>
</evidence>
<reference evidence="10 11" key="1">
    <citation type="journal article" date="2016" name="Nat. Commun.">
        <title>Thousands of microbial genomes shed light on interconnected biogeochemical processes in an aquifer system.</title>
        <authorList>
            <person name="Anantharaman K."/>
            <person name="Brown C.T."/>
            <person name="Hug L.A."/>
            <person name="Sharon I."/>
            <person name="Castelle C.J."/>
            <person name="Probst A.J."/>
            <person name="Thomas B.C."/>
            <person name="Singh A."/>
            <person name="Wilkins M.J."/>
            <person name="Karaoz U."/>
            <person name="Brodie E.L."/>
            <person name="Williams K.H."/>
            <person name="Hubbard S.S."/>
            <person name="Banfield J.F."/>
        </authorList>
    </citation>
    <scope>NUCLEOTIDE SEQUENCE [LARGE SCALE GENOMIC DNA]</scope>
</reference>